<feature type="transmembrane region" description="Helical" evidence="6">
    <location>
        <begin position="185"/>
        <end position="202"/>
    </location>
</feature>
<keyword evidence="8" id="KW-1185">Reference proteome</keyword>
<evidence type="ECO:0000256" key="6">
    <source>
        <dbReference type="SAM" id="Phobius"/>
    </source>
</evidence>
<dbReference type="EMBL" id="FNRD01000002">
    <property type="protein sequence ID" value="SEA20010.1"/>
    <property type="molecule type" value="Genomic_DNA"/>
</dbReference>
<evidence type="ECO:0000256" key="1">
    <source>
        <dbReference type="ARBA" id="ARBA00004651"/>
    </source>
</evidence>
<feature type="transmembrane region" description="Helical" evidence="6">
    <location>
        <begin position="114"/>
        <end position="133"/>
    </location>
</feature>
<dbReference type="Proteomes" id="UP000198951">
    <property type="component" value="Unassembled WGS sequence"/>
</dbReference>
<dbReference type="PANTHER" id="PTHR30250:SF11">
    <property type="entry name" value="O-ANTIGEN TRANSPORTER-RELATED"/>
    <property type="match status" value="1"/>
</dbReference>
<dbReference type="GO" id="GO:0005886">
    <property type="term" value="C:plasma membrane"/>
    <property type="evidence" value="ECO:0007669"/>
    <property type="project" value="UniProtKB-SubCell"/>
</dbReference>
<evidence type="ECO:0000256" key="2">
    <source>
        <dbReference type="ARBA" id="ARBA00022475"/>
    </source>
</evidence>
<proteinExistence type="predicted"/>
<dbReference type="InterPro" id="IPR002528">
    <property type="entry name" value="MATE_fam"/>
</dbReference>
<feature type="transmembrane region" description="Helical" evidence="6">
    <location>
        <begin position="75"/>
        <end position="94"/>
    </location>
</feature>
<feature type="transmembrane region" description="Helical" evidence="6">
    <location>
        <begin position="32"/>
        <end position="55"/>
    </location>
</feature>
<feature type="transmembrane region" description="Helical" evidence="6">
    <location>
        <begin position="331"/>
        <end position="354"/>
    </location>
</feature>
<keyword evidence="4 6" id="KW-1133">Transmembrane helix</keyword>
<feature type="transmembrane region" description="Helical" evidence="6">
    <location>
        <begin position="392"/>
        <end position="413"/>
    </location>
</feature>
<evidence type="ECO:0000313" key="8">
    <source>
        <dbReference type="Proteomes" id="UP000198951"/>
    </source>
</evidence>
<evidence type="ECO:0000313" key="7">
    <source>
        <dbReference type="EMBL" id="SEA20010.1"/>
    </source>
</evidence>
<feature type="transmembrane region" description="Helical" evidence="6">
    <location>
        <begin position="366"/>
        <end position="385"/>
    </location>
</feature>
<sequence length="451" mass="51259">MFSNLTEINGLSDINMLKIISHYLQKIRQNPFILQSLITLVLRVIGVFILFGFTLFLTKNFDPKTVGQYDFVRSFLLVIGSISLLGCDQSILYFRGRLKISNASSDLRSIYIKMVGIVFSMSVFLFVIVLSLEKEFINTFFADEGVYLILLKATGILFFYALTTLNIEVFRALDHLYVAELFRNTIKYIPVIIGAVILYYFYDETYLVDVFLFGFVILSLITTSLTFYYFTRNPDKNEDEAISYKEIITKSYPIAISGMALFLLMSFDIMFLKKYRDDASVAFYALAVKFMTIVSMVIITVNITISTKIAEYFSTRNTNELNKILRNSSRMIFILTLPATIIICLFSESVLGFFGKDYIAAKDTLLILMIGQGICSAFGAVPVYLNMTGRQNIFQIILILAVGVNFVLNRFLIPDYGMTGAAIAFVLSSLFWNISAAVVIYRKDKVKVFLN</sequence>
<name>A0A1H3Z8J4_9FLAO</name>
<dbReference type="GO" id="GO:0042910">
    <property type="term" value="F:xenobiotic transmembrane transporter activity"/>
    <property type="evidence" value="ECO:0007669"/>
    <property type="project" value="InterPro"/>
</dbReference>
<accession>A0A1H3Z8J4</accession>
<dbReference type="InterPro" id="IPR050833">
    <property type="entry name" value="Poly_Biosynth_Transport"/>
</dbReference>
<feature type="transmembrane region" description="Helical" evidence="6">
    <location>
        <begin position="283"/>
        <end position="310"/>
    </location>
</feature>
<feature type="transmembrane region" description="Helical" evidence="6">
    <location>
        <begin position="208"/>
        <end position="230"/>
    </location>
</feature>
<keyword evidence="5 6" id="KW-0472">Membrane</keyword>
<keyword evidence="2" id="KW-1003">Cell membrane</keyword>
<organism evidence="7 8">
    <name type="scientific">Flavobacterium gillisiae</name>
    <dbReference type="NCBI Taxonomy" id="150146"/>
    <lineage>
        <taxon>Bacteria</taxon>
        <taxon>Pseudomonadati</taxon>
        <taxon>Bacteroidota</taxon>
        <taxon>Flavobacteriia</taxon>
        <taxon>Flavobacteriales</taxon>
        <taxon>Flavobacteriaceae</taxon>
        <taxon>Flavobacterium</taxon>
    </lineage>
</organism>
<feature type="transmembrane region" description="Helical" evidence="6">
    <location>
        <begin position="251"/>
        <end position="271"/>
    </location>
</feature>
<feature type="transmembrane region" description="Helical" evidence="6">
    <location>
        <begin position="419"/>
        <end position="441"/>
    </location>
</feature>
<dbReference type="AlphaFoldDB" id="A0A1H3Z8J4"/>
<evidence type="ECO:0000256" key="5">
    <source>
        <dbReference type="ARBA" id="ARBA00023136"/>
    </source>
</evidence>
<evidence type="ECO:0000256" key="3">
    <source>
        <dbReference type="ARBA" id="ARBA00022692"/>
    </source>
</evidence>
<dbReference type="Pfam" id="PF01554">
    <property type="entry name" value="MatE"/>
    <property type="match status" value="1"/>
</dbReference>
<feature type="transmembrane region" description="Helical" evidence="6">
    <location>
        <begin position="145"/>
        <end position="165"/>
    </location>
</feature>
<gene>
    <name evidence="7" type="ORF">SAMN05443667_102299</name>
</gene>
<dbReference type="GO" id="GO:0015297">
    <property type="term" value="F:antiporter activity"/>
    <property type="evidence" value="ECO:0007669"/>
    <property type="project" value="InterPro"/>
</dbReference>
<dbReference type="PANTHER" id="PTHR30250">
    <property type="entry name" value="PST FAMILY PREDICTED COLANIC ACID TRANSPORTER"/>
    <property type="match status" value="1"/>
</dbReference>
<reference evidence="8" key="1">
    <citation type="submission" date="2016-10" db="EMBL/GenBank/DDBJ databases">
        <authorList>
            <person name="Varghese N."/>
            <person name="Submissions S."/>
        </authorList>
    </citation>
    <scope>NUCLEOTIDE SEQUENCE [LARGE SCALE GENOMIC DNA]</scope>
    <source>
        <strain evidence="8">DSM 22376</strain>
    </source>
</reference>
<comment type="subcellular location">
    <subcellularLocation>
        <location evidence="1">Cell membrane</location>
        <topology evidence="1">Multi-pass membrane protein</topology>
    </subcellularLocation>
</comment>
<protein>
    <submittedName>
        <fullName evidence="7">Membrane protein involved in the export of O-antigen and teichoic acid</fullName>
    </submittedName>
</protein>
<dbReference type="STRING" id="150146.SAMN05443667_102299"/>
<evidence type="ECO:0000256" key="4">
    <source>
        <dbReference type="ARBA" id="ARBA00022989"/>
    </source>
</evidence>
<keyword evidence="3 6" id="KW-0812">Transmembrane</keyword>